<keyword evidence="3" id="KW-0677">Repeat</keyword>
<evidence type="ECO:0000256" key="8">
    <source>
        <dbReference type="PROSITE-ProRule" id="PRU00042"/>
    </source>
</evidence>
<keyword evidence="4 8" id="KW-0863">Zinc-finger</keyword>
<dbReference type="InterPro" id="IPR050331">
    <property type="entry name" value="Zinc_finger"/>
</dbReference>
<feature type="domain" description="C2H2-type" evidence="9">
    <location>
        <begin position="134"/>
        <end position="161"/>
    </location>
</feature>
<proteinExistence type="predicted"/>
<dbReference type="PROSITE" id="PS50157">
    <property type="entry name" value="ZINC_FINGER_C2H2_2"/>
    <property type="match status" value="6"/>
</dbReference>
<feature type="domain" description="C2H2-type" evidence="9">
    <location>
        <begin position="245"/>
        <end position="272"/>
    </location>
</feature>
<accession>A0A7R9JRY9</accession>
<dbReference type="FunFam" id="3.30.160.60:FF:002343">
    <property type="entry name" value="Zinc finger protein 33A"/>
    <property type="match status" value="1"/>
</dbReference>
<feature type="domain" description="C2H2-type" evidence="9">
    <location>
        <begin position="78"/>
        <end position="105"/>
    </location>
</feature>
<dbReference type="EMBL" id="OE839710">
    <property type="protein sequence ID" value="CAD7588298.1"/>
    <property type="molecule type" value="Genomic_DNA"/>
</dbReference>
<gene>
    <name evidence="10" type="ORF">TGEB3V08_LOCUS2377</name>
</gene>
<evidence type="ECO:0000256" key="4">
    <source>
        <dbReference type="ARBA" id="ARBA00022771"/>
    </source>
</evidence>
<keyword evidence="6" id="KW-0238">DNA-binding</keyword>
<dbReference type="GO" id="GO:0003677">
    <property type="term" value="F:DNA binding"/>
    <property type="evidence" value="ECO:0007669"/>
    <property type="project" value="UniProtKB-KW"/>
</dbReference>
<evidence type="ECO:0000256" key="7">
    <source>
        <dbReference type="ARBA" id="ARBA00023242"/>
    </source>
</evidence>
<dbReference type="FunFam" id="3.30.160.60:FF:001009">
    <property type="entry name" value="Zinc finger protein 26"/>
    <property type="match status" value="1"/>
</dbReference>
<dbReference type="FunFam" id="3.30.160.60:FF:001049">
    <property type="entry name" value="zinc finger protein 319"/>
    <property type="match status" value="1"/>
</dbReference>
<dbReference type="GO" id="GO:0008270">
    <property type="term" value="F:zinc ion binding"/>
    <property type="evidence" value="ECO:0007669"/>
    <property type="project" value="UniProtKB-KW"/>
</dbReference>
<keyword evidence="2" id="KW-0479">Metal-binding</keyword>
<evidence type="ECO:0000256" key="5">
    <source>
        <dbReference type="ARBA" id="ARBA00022833"/>
    </source>
</evidence>
<name>A0A7R9JRY9_TIMGE</name>
<dbReference type="FunFam" id="3.30.160.60:FF:000340">
    <property type="entry name" value="zinc finger protein 473 isoform X1"/>
    <property type="match status" value="1"/>
</dbReference>
<dbReference type="PANTHER" id="PTHR16515">
    <property type="entry name" value="PR DOMAIN ZINC FINGER PROTEIN"/>
    <property type="match status" value="1"/>
</dbReference>
<comment type="subcellular location">
    <subcellularLocation>
        <location evidence="1">Nucleus</location>
    </subcellularLocation>
</comment>
<dbReference type="Pfam" id="PF00096">
    <property type="entry name" value="zf-C2H2"/>
    <property type="match status" value="5"/>
</dbReference>
<keyword evidence="5" id="KW-0862">Zinc</keyword>
<evidence type="ECO:0000259" key="9">
    <source>
        <dbReference type="PROSITE" id="PS50157"/>
    </source>
</evidence>
<feature type="domain" description="C2H2-type" evidence="9">
    <location>
        <begin position="162"/>
        <end position="189"/>
    </location>
</feature>
<evidence type="ECO:0000256" key="3">
    <source>
        <dbReference type="ARBA" id="ARBA00022737"/>
    </source>
</evidence>
<organism evidence="10">
    <name type="scientific">Timema genevievae</name>
    <name type="common">Walking stick</name>
    <dbReference type="NCBI Taxonomy" id="629358"/>
    <lineage>
        <taxon>Eukaryota</taxon>
        <taxon>Metazoa</taxon>
        <taxon>Ecdysozoa</taxon>
        <taxon>Arthropoda</taxon>
        <taxon>Hexapoda</taxon>
        <taxon>Insecta</taxon>
        <taxon>Pterygota</taxon>
        <taxon>Neoptera</taxon>
        <taxon>Polyneoptera</taxon>
        <taxon>Phasmatodea</taxon>
        <taxon>Timematodea</taxon>
        <taxon>Timematoidea</taxon>
        <taxon>Timematidae</taxon>
        <taxon>Timema</taxon>
    </lineage>
</organism>
<feature type="domain" description="C2H2-type" evidence="9">
    <location>
        <begin position="106"/>
        <end position="133"/>
    </location>
</feature>
<dbReference type="InterPro" id="IPR036236">
    <property type="entry name" value="Znf_C2H2_sf"/>
</dbReference>
<dbReference type="Gene3D" id="3.30.160.60">
    <property type="entry name" value="Classic Zinc Finger"/>
    <property type="match status" value="6"/>
</dbReference>
<evidence type="ECO:0000256" key="2">
    <source>
        <dbReference type="ARBA" id="ARBA00022723"/>
    </source>
</evidence>
<evidence type="ECO:0000256" key="6">
    <source>
        <dbReference type="ARBA" id="ARBA00023125"/>
    </source>
</evidence>
<dbReference type="PANTHER" id="PTHR16515:SF66">
    <property type="entry name" value="C2H2-TYPE DOMAIN-CONTAINING PROTEIN"/>
    <property type="match status" value="1"/>
</dbReference>
<dbReference type="GO" id="GO:0005634">
    <property type="term" value="C:nucleus"/>
    <property type="evidence" value="ECO:0007669"/>
    <property type="project" value="UniProtKB-SubCell"/>
</dbReference>
<dbReference type="GO" id="GO:0006355">
    <property type="term" value="P:regulation of DNA-templated transcription"/>
    <property type="evidence" value="ECO:0007669"/>
    <property type="project" value="UniProtKB-ARBA"/>
</dbReference>
<protein>
    <recommendedName>
        <fullName evidence="9">C2H2-type domain-containing protein</fullName>
    </recommendedName>
</protein>
<sequence length="292" mass="33960">MRLFQIVASQQQATCNEMEHIPVHFLLRRDNEIQDIPVHFLLRSDDETYGLKDITKPELTLIQSFIEHCRNHNEQEQHKCTDCGKCFARKQSFIEHCRVHSDLTPYMCKECGKGFTKFGNLRRHGLIHSGQKPYKCDMCNKSYNQASHLTYHLLSHSGLKPHQCKECDKCFVTPSKLRRHSTVHNKQNPLKCEICGECYNKTSHLLHHLLIHSGLKSHGSKEYDMNTMATKRNSNGFNRNPKKPYMCEVCEKCFVTPSKLSRHIVIYSGQKPFKFTIFIEVNQQLQLAPVNT</sequence>
<dbReference type="InterPro" id="IPR013087">
    <property type="entry name" value="Znf_C2H2_type"/>
</dbReference>
<evidence type="ECO:0000313" key="10">
    <source>
        <dbReference type="EMBL" id="CAD7588298.1"/>
    </source>
</evidence>
<evidence type="ECO:0000256" key="1">
    <source>
        <dbReference type="ARBA" id="ARBA00004123"/>
    </source>
</evidence>
<reference evidence="10" key="1">
    <citation type="submission" date="2020-11" db="EMBL/GenBank/DDBJ databases">
        <authorList>
            <person name="Tran Van P."/>
        </authorList>
    </citation>
    <scope>NUCLEOTIDE SEQUENCE</scope>
</reference>
<keyword evidence="7" id="KW-0539">Nucleus</keyword>
<dbReference type="SMART" id="SM00355">
    <property type="entry name" value="ZnF_C2H2"/>
    <property type="match status" value="6"/>
</dbReference>
<dbReference type="AlphaFoldDB" id="A0A7R9JRY9"/>
<feature type="domain" description="C2H2-type" evidence="9">
    <location>
        <begin position="190"/>
        <end position="217"/>
    </location>
</feature>
<dbReference type="PROSITE" id="PS00028">
    <property type="entry name" value="ZINC_FINGER_C2H2_1"/>
    <property type="match status" value="5"/>
</dbReference>
<dbReference type="SUPFAM" id="SSF57667">
    <property type="entry name" value="beta-beta-alpha zinc fingers"/>
    <property type="match status" value="4"/>
</dbReference>